<dbReference type="Pfam" id="PF11188">
    <property type="entry name" value="DUF2975"/>
    <property type="match status" value="1"/>
</dbReference>
<dbReference type="InterPro" id="IPR021354">
    <property type="entry name" value="DUF2975"/>
</dbReference>
<proteinExistence type="predicted"/>
<sequence length="174" mass="19859">MKPNNTPLQPLKYFLNFIFIIVIMAVGLNITGILFLPFFPESQFLADLLGVPFFKWEFAIVALIISSIVLHLGFIYSLYVFKKIIVSLFKSPLFSHFQILSLKLLGQLIILLVVAKSLFNIFSDMIFGKSELAGIHIFSFDSKLMAICLGLFFIYLSYVFKKAKELKDENDLTV</sequence>
<evidence type="ECO:0000256" key="1">
    <source>
        <dbReference type="SAM" id="Phobius"/>
    </source>
</evidence>
<name>H2BSE9_GILLR</name>
<reference evidence="3" key="1">
    <citation type="journal article" date="2012" name="Stand. Genomic Sci.">
        <title>Genome sequence of the Antarctic rhodopsins-containing flavobacterium Gillisia limnaea type strain (R-8282(T)).</title>
        <authorList>
            <person name="Riedel T."/>
            <person name="Held B."/>
            <person name="Nolan M."/>
            <person name="Lucas S."/>
            <person name="Lapidus A."/>
            <person name="Tice H."/>
            <person name="Del Rio T.G."/>
            <person name="Cheng J.F."/>
            <person name="Han C."/>
            <person name="Tapia R."/>
            <person name="Goodwin L.A."/>
            <person name="Pitluck S."/>
            <person name="Liolios K."/>
            <person name="Mavromatis K."/>
            <person name="Pagani I."/>
            <person name="Ivanova N."/>
            <person name="Mikhailova N."/>
            <person name="Pati A."/>
            <person name="Chen A."/>
            <person name="Palaniappan K."/>
            <person name="Land M."/>
            <person name="Rohde M."/>
            <person name="Tindall B.J."/>
            <person name="Detter J.C."/>
            <person name="Goker M."/>
            <person name="Bristow J."/>
            <person name="Eisen J.A."/>
            <person name="Markowitz V."/>
            <person name="Hugenholtz P."/>
            <person name="Kyrpides N.C."/>
            <person name="Klenk H.P."/>
            <person name="Woyke T."/>
        </authorList>
    </citation>
    <scope>NUCLEOTIDE SEQUENCE [LARGE SCALE GENOMIC DNA]</scope>
    <source>
        <strain evidence="3">DSM 15749 / LMG 21470 / R-8282</strain>
    </source>
</reference>
<dbReference type="Proteomes" id="UP000003844">
    <property type="component" value="Unassembled WGS sequence"/>
</dbReference>
<gene>
    <name evidence="2" type="ORF">Gilli_1854</name>
</gene>
<dbReference type="EMBL" id="JH594606">
    <property type="protein sequence ID" value="EHQ02496.1"/>
    <property type="molecule type" value="Genomic_DNA"/>
</dbReference>
<keyword evidence="1" id="KW-0812">Transmembrane</keyword>
<dbReference type="AlphaFoldDB" id="H2BSE9"/>
<feature type="transmembrane region" description="Helical" evidence="1">
    <location>
        <begin position="102"/>
        <end position="122"/>
    </location>
</feature>
<protein>
    <recommendedName>
        <fullName evidence="4">DUF2975 domain-containing protein</fullName>
    </recommendedName>
</protein>
<keyword evidence="1" id="KW-1133">Transmembrane helix</keyword>
<keyword evidence="3" id="KW-1185">Reference proteome</keyword>
<evidence type="ECO:0000313" key="3">
    <source>
        <dbReference type="Proteomes" id="UP000003844"/>
    </source>
</evidence>
<dbReference type="HOGENOM" id="CLU_1537917_0_0_10"/>
<feature type="transmembrane region" description="Helical" evidence="1">
    <location>
        <begin position="142"/>
        <end position="160"/>
    </location>
</feature>
<accession>H2BSE9</accession>
<feature type="transmembrane region" description="Helical" evidence="1">
    <location>
        <begin position="12"/>
        <end position="38"/>
    </location>
</feature>
<dbReference type="OrthoDB" id="1448668at2"/>
<feature type="transmembrane region" description="Helical" evidence="1">
    <location>
        <begin position="58"/>
        <end position="81"/>
    </location>
</feature>
<organism evidence="2 3">
    <name type="scientific">Gillisia limnaea (strain DSM 15749 / LMG 21470 / R-8282)</name>
    <dbReference type="NCBI Taxonomy" id="865937"/>
    <lineage>
        <taxon>Bacteria</taxon>
        <taxon>Pseudomonadati</taxon>
        <taxon>Bacteroidota</taxon>
        <taxon>Flavobacteriia</taxon>
        <taxon>Flavobacteriales</taxon>
        <taxon>Flavobacteriaceae</taxon>
        <taxon>Gillisia</taxon>
    </lineage>
</organism>
<evidence type="ECO:0008006" key="4">
    <source>
        <dbReference type="Google" id="ProtNLM"/>
    </source>
</evidence>
<dbReference type="STRING" id="865937.Gilli_1854"/>
<evidence type="ECO:0000313" key="2">
    <source>
        <dbReference type="EMBL" id="EHQ02496.1"/>
    </source>
</evidence>
<keyword evidence="1" id="KW-0472">Membrane</keyword>